<dbReference type="Pfam" id="PF13242">
    <property type="entry name" value="Hydrolase_like"/>
    <property type="match status" value="1"/>
</dbReference>
<protein>
    <submittedName>
        <fullName evidence="5">Hydrolase</fullName>
    </submittedName>
</protein>
<feature type="active site" description="Nucleophile" evidence="2">
    <location>
        <position position="16"/>
    </location>
</feature>
<dbReference type="GO" id="GO:0016791">
    <property type="term" value="F:phosphatase activity"/>
    <property type="evidence" value="ECO:0007669"/>
    <property type="project" value="TreeGrafter"/>
</dbReference>
<keyword evidence="6" id="KW-1185">Reference proteome</keyword>
<proteinExistence type="inferred from homology"/>
<name>A0A178IIT3_9BACT</name>
<dbReference type="NCBIfam" id="TIGR01460">
    <property type="entry name" value="HAD-SF-IIA"/>
    <property type="match status" value="1"/>
</dbReference>
<feature type="binding site" evidence="4">
    <location>
        <position position="16"/>
    </location>
    <ligand>
        <name>Mg(2+)</name>
        <dbReference type="ChEBI" id="CHEBI:18420"/>
    </ligand>
</feature>
<evidence type="ECO:0000256" key="3">
    <source>
        <dbReference type="PIRSR" id="PIRSR000915-2"/>
    </source>
</evidence>
<dbReference type="InterPro" id="IPR036412">
    <property type="entry name" value="HAD-like_sf"/>
</dbReference>
<feature type="binding site" evidence="3">
    <location>
        <position position="194"/>
    </location>
    <ligand>
        <name>substrate</name>
    </ligand>
</feature>
<sequence>MPATAAFARIRHVVLDMDGTIYKGGTLFPWTRPFLESLARLGIGHTFLTNNPSKSSADYLAHLEHMGLTATPEQLYTSAQATIDYLKINHPALRRLFLLGTPSMIAEFEKAGYEAAADDPADVPDAVVVGFDMTLAYARLCRAAWWVSQARPWFATNPDRVCPTDRPTVLVDCGSICAAIQTATGRAPDRVFGKPDPSMLTGILRRHRLQTAEVAMVGDRIYTDIAMAGNAACLGVLVLSGEATRQDADASAVKPDVIVENLAGLGELLDAARQASCGKLNHHP</sequence>
<evidence type="ECO:0000256" key="2">
    <source>
        <dbReference type="PIRSR" id="PIRSR000915-1"/>
    </source>
</evidence>
<evidence type="ECO:0000256" key="4">
    <source>
        <dbReference type="PIRSR" id="PIRSR000915-3"/>
    </source>
</evidence>
<dbReference type="AlphaFoldDB" id="A0A178IIT3"/>
<dbReference type="PIRSF" id="PIRSF000915">
    <property type="entry name" value="PGP-type_phosphatase"/>
    <property type="match status" value="1"/>
</dbReference>
<feature type="active site" description="Proton donor" evidence="2">
    <location>
        <position position="18"/>
    </location>
</feature>
<evidence type="ECO:0000256" key="1">
    <source>
        <dbReference type="PIRNR" id="PIRNR000915"/>
    </source>
</evidence>
<dbReference type="Pfam" id="PF13344">
    <property type="entry name" value="Hydrolase_6"/>
    <property type="match status" value="1"/>
</dbReference>
<feature type="binding site" evidence="4">
    <location>
        <position position="18"/>
    </location>
    <ligand>
        <name>Mg(2+)</name>
        <dbReference type="ChEBI" id="CHEBI:18420"/>
    </ligand>
</feature>
<gene>
    <name evidence="5" type="ORF">AW736_10775</name>
</gene>
<comment type="similarity">
    <text evidence="1">Belongs to the HAD-like hydrolase superfamily.</text>
</comment>
<accession>A0A178IIT3</accession>
<dbReference type="InterPro" id="IPR006357">
    <property type="entry name" value="HAD-SF_hydro_IIA"/>
</dbReference>
<comment type="caution">
    <text evidence="5">The sequence shown here is derived from an EMBL/GenBank/DDBJ whole genome shotgun (WGS) entry which is preliminary data.</text>
</comment>
<keyword evidence="4" id="KW-0479">Metal-binding</keyword>
<dbReference type="PANTHER" id="PTHR19288">
    <property type="entry name" value="4-NITROPHENYLPHOSPHATASE-RELATED"/>
    <property type="match status" value="1"/>
</dbReference>
<dbReference type="GO" id="GO:0005737">
    <property type="term" value="C:cytoplasm"/>
    <property type="evidence" value="ECO:0007669"/>
    <property type="project" value="TreeGrafter"/>
</dbReference>
<evidence type="ECO:0000313" key="6">
    <source>
        <dbReference type="Proteomes" id="UP000078486"/>
    </source>
</evidence>
<dbReference type="OrthoDB" id="9810449at2"/>
<reference evidence="5 6" key="1">
    <citation type="submission" date="2016-01" db="EMBL/GenBank/DDBJ databases">
        <title>High potential of lignocellulose degradation of a new Verrucomicrobia species.</title>
        <authorList>
            <person name="Wang Y."/>
            <person name="Shi Y."/>
            <person name="Qiu Z."/>
            <person name="Liu S."/>
            <person name="Yang H."/>
        </authorList>
    </citation>
    <scope>NUCLEOTIDE SEQUENCE [LARGE SCALE GENOMIC DNA]</scope>
    <source>
        <strain evidence="5 6">TSB47</strain>
    </source>
</reference>
<dbReference type="RefSeq" id="WP_068770261.1">
    <property type="nucleotide sequence ID" value="NZ_CP109796.1"/>
</dbReference>
<dbReference type="InterPro" id="IPR023214">
    <property type="entry name" value="HAD_sf"/>
</dbReference>
<keyword evidence="5" id="KW-0378">Hydrolase</keyword>
<dbReference type="SUPFAM" id="SSF56784">
    <property type="entry name" value="HAD-like"/>
    <property type="match status" value="1"/>
</dbReference>
<comment type="cofactor">
    <cofactor evidence="4">
        <name>Mg(2+)</name>
        <dbReference type="ChEBI" id="CHEBI:18420"/>
    </cofactor>
    <text evidence="4">Divalent metal ions. Mg(2+) is the most effective.</text>
</comment>
<dbReference type="PANTHER" id="PTHR19288:SF46">
    <property type="entry name" value="HALOACID DEHALOGENASE-LIKE HYDROLASE DOMAIN-CONTAINING PROTEIN 2"/>
    <property type="match status" value="1"/>
</dbReference>
<evidence type="ECO:0000313" key="5">
    <source>
        <dbReference type="EMBL" id="OAM89803.1"/>
    </source>
</evidence>
<dbReference type="EMBL" id="LRRQ01000076">
    <property type="protein sequence ID" value="OAM89803.1"/>
    <property type="molecule type" value="Genomic_DNA"/>
</dbReference>
<dbReference type="STRING" id="1184151.AW736_10775"/>
<dbReference type="Gene3D" id="3.40.50.1000">
    <property type="entry name" value="HAD superfamily/HAD-like"/>
    <property type="match status" value="2"/>
</dbReference>
<dbReference type="Proteomes" id="UP000078486">
    <property type="component" value="Unassembled WGS sequence"/>
</dbReference>
<dbReference type="GO" id="GO:0046872">
    <property type="term" value="F:metal ion binding"/>
    <property type="evidence" value="ECO:0007669"/>
    <property type="project" value="UniProtKB-KW"/>
</dbReference>
<organism evidence="5 6">
    <name type="scientific">Termitidicoccus mucosus</name>
    <dbReference type="NCBI Taxonomy" id="1184151"/>
    <lineage>
        <taxon>Bacteria</taxon>
        <taxon>Pseudomonadati</taxon>
        <taxon>Verrucomicrobiota</taxon>
        <taxon>Opitutia</taxon>
        <taxon>Opitutales</taxon>
        <taxon>Opitutaceae</taxon>
        <taxon>Termitidicoccus</taxon>
    </lineage>
</organism>
<feature type="binding site" evidence="4">
    <location>
        <position position="219"/>
    </location>
    <ligand>
        <name>Mg(2+)</name>
        <dbReference type="ChEBI" id="CHEBI:18420"/>
    </ligand>
</feature>
<keyword evidence="4" id="KW-0460">Magnesium</keyword>